<evidence type="ECO:0000256" key="3">
    <source>
        <dbReference type="ARBA" id="ARBA00022448"/>
    </source>
</evidence>
<proteinExistence type="inferred from homology"/>
<evidence type="ECO:0000256" key="6">
    <source>
        <dbReference type="ARBA" id="ARBA00022692"/>
    </source>
</evidence>
<keyword evidence="4" id="KW-1003">Cell membrane</keyword>
<protein>
    <recommendedName>
        <fullName evidence="13">Type II secretion system protein M</fullName>
    </recommendedName>
</protein>
<keyword evidence="3" id="KW-0813">Transport</keyword>
<keyword evidence="9 10" id="KW-0472">Membrane</keyword>
<dbReference type="EMBL" id="AP021888">
    <property type="protein sequence ID" value="BBP42675.1"/>
    <property type="molecule type" value="Genomic_DNA"/>
</dbReference>
<dbReference type="AlphaFoldDB" id="A0A6F8PKQ2"/>
<dbReference type="GO" id="GO:0015627">
    <property type="term" value="C:type II protein secretion system complex"/>
    <property type="evidence" value="ECO:0007669"/>
    <property type="project" value="InterPro"/>
</dbReference>
<dbReference type="Proteomes" id="UP000501466">
    <property type="component" value="Chromosome"/>
</dbReference>
<dbReference type="RefSeq" id="WP_173290308.1">
    <property type="nucleotide sequence ID" value="NZ_AP021888.1"/>
</dbReference>
<evidence type="ECO:0000256" key="10">
    <source>
        <dbReference type="SAM" id="Phobius"/>
    </source>
</evidence>
<keyword evidence="12" id="KW-1185">Reference proteome</keyword>
<evidence type="ECO:0000256" key="7">
    <source>
        <dbReference type="ARBA" id="ARBA00022927"/>
    </source>
</evidence>
<evidence type="ECO:0000256" key="1">
    <source>
        <dbReference type="ARBA" id="ARBA00004377"/>
    </source>
</evidence>
<evidence type="ECO:0000256" key="2">
    <source>
        <dbReference type="ARBA" id="ARBA00010637"/>
    </source>
</evidence>
<evidence type="ECO:0000313" key="11">
    <source>
        <dbReference type="EMBL" id="BBP42675.1"/>
    </source>
</evidence>
<reference evidence="12" key="1">
    <citation type="submission" date="2019-11" db="EMBL/GenBank/DDBJ databases">
        <title>Isolation and characterization of two novel species in the genus Thiomicrorhabdus.</title>
        <authorList>
            <person name="Mochizuki J."/>
            <person name="Kojima H."/>
            <person name="Fukui M."/>
        </authorList>
    </citation>
    <scope>NUCLEOTIDE SEQUENCE [LARGE SCALE GENOMIC DNA]</scope>
    <source>
        <strain evidence="12">AkT22</strain>
    </source>
</reference>
<keyword evidence="7" id="KW-0653">Protein transport</keyword>
<dbReference type="InterPro" id="IPR007690">
    <property type="entry name" value="T2SS_GspM"/>
</dbReference>
<evidence type="ECO:0000256" key="4">
    <source>
        <dbReference type="ARBA" id="ARBA00022475"/>
    </source>
</evidence>
<evidence type="ECO:0000256" key="8">
    <source>
        <dbReference type="ARBA" id="ARBA00022989"/>
    </source>
</evidence>
<dbReference type="InterPro" id="IPR023229">
    <property type="entry name" value="T2SS_M_periplasmic_sf"/>
</dbReference>
<accession>A0A6F8PKQ2</accession>
<keyword evidence="5" id="KW-0997">Cell inner membrane</keyword>
<comment type="subcellular location">
    <subcellularLocation>
        <location evidence="1">Cell inner membrane</location>
        <topology evidence="1">Single-pass membrane protein</topology>
    </subcellularLocation>
</comment>
<dbReference type="GO" id="GO:0015628">
    <property type="term" value="P:protein secretion by the type II secretion system"/>
    <property type="evidence" value="ECO:0007669"/>
    <property type="project" value="InterPro"/>
</dbReference>
<dbReference type="Gene3D" id="3.30.1360.100">
    <property type="entry name" value="General secretion pathway protein M, EpsM"/>
    <property type="match status" value="1"/>
</dbReference>
<feature type="transmembrane region" description="Helical" evidence="10">
    <location>
        <begin position="32"/>
        <end position="53"/>
    </location>
</feature>
<keyword evidence="6 10" id="KW-0812">Transmembrane</keyword>
<gene>
    <name evidence="11" type="ORF">THMIRHAT_04210</name>
</gene>
<evidence type="ECO:0000256" key="9">
    <source>
        <dbReference type="ARBA" id="ARBA00023136"/>
    </source>
</evidence>
<dbReference type="KEGG" id="tzo:THMIRHAT_04210"/>
<dbReference type="Pfam" id="PF04612">
    <property type="entry name" value="T2SSM"/>
    <property type="match status" value="1"/>
</dbReference>
<evidence type="ECO:0000313" key="12">
    <source>
        <dbReference type="Proteomes" id="UP000501466"/>
    </source>
</evidence>
<organism evidence="11 12">
    <name type="scientific">Thiosulfativibrio zosterae</name>
    <dbReference type="NCBI Taxonomy" id="2675053"/>
    <lineage>
        <taxon>Bacteria</taxon>
        <taxon>Pseudomonadati</taxon>
        <taxon>Pseudomonadota</taxon>
        <taxon>Gammaproteobacteria</taxon>
        <taxon>Thiotrichales</taxon>
        <taxon>Piscirickettsiaceae</taxon>
        <taxon>Thiosulfativibrio</taxon>
    </lineage>
</organism>
<evidence type="ECO:0000256" key="5">
    <source>
        <dbReference type="ARBA" id="ARBA00022519"/>
    </source>
</evidence>
<evidence type="ECO:0008006" key="13">
    <source>
        <dbReference type="Google" id="ProtNLM"/>
    </source>
</evidence>
<name>A0A6F8PKQ2_9GAMM</name>
<comment type="similarity">
    <text evidence="2">Belongs to the GSP M family.</text>
</comment>
<sequence>MFKTWMQSPSLQKWLALYEGWLQQRTPREKQLLSGLLVILVVAILYGLIWAPIQTNHQKAQAKMAVAEEKWQWLKAQIPTWEQQGKASPSLKLSSQSALMQYVQTQLKQQNLFQAMDKMTPQQKQIDISFKSVNAPRFFRWLSQMEQQGLSAKTLQVDLQAPGLVDAKVSFEVML</sequence>
<keyword evidence="8 10" id="KW-1133">Transmembrane helix</keyword>
<dbReference type="GO" id="GO:0005886">
    <property type="term" value="C:plasma membrane"/>
    <property type="evidence" value="ECO:0007669"/>
    <property type="project" value="UniProtKB-SubCell"/>
</dbReference>
<dbReference type="SUPFAM" id="SSF103054">
    <property type="entry name" value="General secretion pathway protein M, EpsM"/>
    <property type="match status" value="1"/>
</dbReference>